<dbReference type="PROSITE" id="PS51257">
    <property type="entry name" value="PROKAR_LIPOPROTEIN"/>
    <property type="match status" value="1"/>
</dbReference>
<keyword evidence="2" id="KW-0732">Signal</keyword>
<gene>
    <name evidence="3" type="ORF">ACFQHR_13785</name>
</gene>
<evidence type="ECO:0008006" key="5">
    <source>
        <dbReference type="Google" id="ProtNLM"/>
    </source>
</evidence>
<evidence type="ECO:0000313" key="4">
    <source>
        <dbReference type="Proteomes" id="UP001596405"/>
    </source>
</evidence>
<accession>A0ABW2DLT0</accession>
<evidence type="ECO:0000313" key="3">
    <source>
        <dbReference type="EMBL" id="MFC6998704.1"/>
    </source>
</evidence>
<proteinExistence type="predicted"/>
<feature type="chain" id="PRO_5046557660" description="Lipoprotein" evidence="2">
    <location>
        <begin position="23"/>
        <end position="211"/>
    </location>
</feature>
<organism evidence="3 4">
    <name type="scientific">Rufibacter roseus</name>
    <dbReference type="NCBI Taxonomy" id="1567108"/>
    <lineage>
        <taxon>Bacteria</taxon>
        <taxon>Pseudomonadati</taxon>
        <taxon>Bacteroidota</taxon>
        <taxon>Cytophagia</taxon>
        <taxon>Cytophagales</taxon>
        <taxon>Hymenobacteraceae</taxon>
        <taxon>Rufibacter</taxon>
    </lineage>
</organism>
<name>A0ABW2DLT0_9BACT</name>
<dbReference type="RefSeq" id="WP_153042257.1">
    <property type="nucleotide sequence ID" value="NZ_JBHSYQ010000006.1"/>
</dbReference>
<feature type="coiled-coil region" evidence="1">
    <location>
        <begin position="135"/>
        <end position="162"/>
    </location>
</feature>
<evidence type="ECO:0000256" key="1">
    <source>
        <dbReference type="SAM" id="Coils"/>
    </source>
</evidence>
<protein>
    <recommendedName>
        <fullName evidence="5">Lipoprotein</fullName>
    </recommendedName>
</protein>
<comment type="caution">
    <text evidence="3">The sequence shown here is derived from an EMBL/GenBank/DDBJ whole genome shotgun (WGS) entry which is preliminary data.</text>
</comment>
<dbReference type="EMBL" id="JBHSYQ010000006">
    <property type="protein sequence ID" value="MFC6998704.1"/>
    <property type="molecule type" value="Genomic_DNA"/>
</dbReference>
<feature type="signal peptide" evidence="2">
    <location>
        <begin position="1"/>
        <end position="22"/>
    </location>
</feature>
<keyword evidence="4" id="KW-1185">Reference proteome</keyword>
<reference evidence="4" key="1">
    <citation type="journal article" date="2019" name="Int. J. Syst. Evol. Microbiol.">
        <title>The Global Catalogue of Microorganisms (GCM) 10K type strain sequencing project: providing services to taxonomists for standard genome sequencing and annotation.</title>
        <authorList>
            <consortium name="The Broad Institute Genomics Platform"/>
            <consortium name="The Broad Institute Genome Sequencing Center for Infectious Disease"/>
            <person name="Wu L."/>
            <person name="Ma J."/>
        </authorList>
    </citation>
    <scope>NUCLEOTIDE SEQUENCE [LARGE SCALE GENOMIC DNA]</scope>
    <source>
        <strain evidence="4">CGMCC 4.7393</strain>
    </source>
</reference>
<dbReference type="Proteomes" id="UP001596405">
    <property type="component" value="Unassembled WGS sequence"/>
</dbReference>
<evidence type="ECO:0000256" key="2">
    <source>
        <dbReference type="SAM" id="SignalP"/>
    </source>
</evidence>
<sequence length="211" mass="24404">MMKNIYSIAFALLVALSVMSCSKDSGKSGKLARPISNQELQKQLITLSDTLSSKWQVMVASDSMKTQQMEELLGSIPPNSISAQERANLQKAIRRLPTLRYDRRTMRDSDMIDYYDHAHDSVWNALQAYLPPAEVETGNALIDSLRNQIKEHHNEVVFYRARYDMKAKEMNTLLRRYRKRLPKLGKPYDTLQPAPLFQWVEKNEVEPVEEE</sequence>
<keyword evidence="1" id="KW-0175">Coiled coil</keyword>